<dbReference type="RefSeq" id="WP_073119573.1">
    <property type="nucleotide sequence ID" value="NZ_FRAA01000001.1"/>
</dbReference>
<reference evidence="3" key="1">
    <citation type="submission" date="2016-11" db="EMBL/GenBank/DDBJ databases">
        <authorList>
            <person name="Varghese N."/>
            <person name="Submissions S."/>
        </authorList>
    </citation>
    <scope>NUCLEOTIDE SEQUENCE [LARGE SCALE GENOMIC DNA]</scope>
    <source>
        <strain evidence="3">DSM 26134</strain>
    </source>
</reference>
<evidence type="ECO:0000313" key="3">
    <source>
        <dbReference type="Proteomes" id="UP000184474"/>
    </source>
</evidence>
<name>A0A1M6L2N4_REIAG</name>
<organism evidence="2 3">
    <name type="scientific">Reichenbachiella agariperforans</name>
    <dbReference type="NCBI Taxonomy" id="156994"/>
    <lineage>
        <taxon>Bacteria</taxon>
        <taxon>Pseudomonadati</taxon>
        <taxon>Bacteroidota</taxon>
        <taxon>Cytophagia</taxon>
        <taxon>Cytophagales</taxon>
        <taxon>Reichenbachiellaceae</taxon>
        <taxon>Reichenbachiella</taxon>
    </lineage>
</organism>
<dbReference type="STRING" id="156994.SAMN04488028_101799"/>
<accession>A0A1M6L2N4</accession>
<feature type="domain" description="AB hydrolase-1" evidence="1">
    <location>
        <begin position="25"/>
        <end position="255"/>
    </location>
</feature>
<sequence>MPISIYSHASGAQLEYQTFGTGNQTLICFHGFGENTDSFACLEEHLPNHTLVSIRLFYHGGSRRSPYAPGRLRTPEWKELFADFLSELQIDRFSLLAYSMGGRFALATLSSFVSRVEQVILVAADGLVKRFSYQLATAPLICRLFRYWMSHPTSFFWMMNRLEATGILNPSLFKFARTQLQSATHRTLVYHTWTAFKYFGMSQKELLQLIHSQSLPITFIFGTKDRIIAPQAHHRFLAQIPQNHTHILPYGHHKLVQNATPLIQDLLHHDHNAPHHLPSGD</sequence>
<proteinExistence type="predicted"/>
<dbReference type="InterPro" id="IPR050471">
    <property type="entry name" value="AB_hydrolase"/>
</dbReference>
<dbReference type="Gene3D" id="3.40.50.1820">
    <property type="entry name" value="alpha/beta hydrolase"/>
    <property type="match status" value="1"/>
</dbReference>
<evidence type="ECO:0000259" key="1">
    <source>
        <dbReference type="Pfam" id="PF00561"/>
    </source>
</evidence>
<evidence type="ECO:0000313" key="2">
    <source>
        <dbReference type="EMBL" id="SHJ65447.1"/>
    </source>
</evidence>
<dbReference type="Pfam" id="PF00561">
    <property type="entry name" value="Abhydrolase_1"/>
    <property type="match status" value="1"/>
</dbReference>
<gene>
    <name evidence="2" type="ORF">SAMN04488028_101799</name>
</gene>
<dbReference type="Proteomes" id="UP000184474">
    <property type="component" value="Unassembled WGS sequence"/>
</dbReference>
<dbReference type="InterPro" id="IPR000073">
    <property type="entry name" value="AB_hydrolase_1"/>
</dbReference>
<protein>
    <submittedName>
        <fullName evidence="2">Pimeloyl-ACP methyl ester carboxylesterase</fullName>
    </submittedName>
</protein>
<keyword evidence="3" id="KW-1185">Reference proteome</keyword>
<dbReference type="PANTHER" id="PTHR43433">
    <property type="entry name" value="HYDROLASE, ALPHA/BETA FOLD FAMILY PROTEIN"/>
    <property type="match status" value="1"/>
</dbReference>
<dbReference type="InterPro" id="IPR029058">
    <property type="entry name" value="AB_hydrolase_fold"/>
</dbReference>
<dbReference type="AlphaFoldDB" id="A0A1M6L2N4"/>
<dbReference type="SUPFAM" id="SSF53474">
    <property type="entry name" value="alpha/beta-Hydrolases"/>
    <property type="match status" value="1"/>
</dbReference>
<dbReference type="PANTHER" id="PTHR43433:SF10">
    <property type="entry name" value="AB HYDROLASE-1 DOMAIN-CONTAINING PROTEIN"/>
    <property type="match status" value="1"/>
</dbReference>
<dbReference type="EMBL" id="FRAA01000001">
    <property type="protein sequence ID" value="SHJ65447.1"/>
    <property type="molecule type" value="Genomic_DNA"/>
</dbReference>